<dbReference type="OrthoDB" id="1292023at2759"/>
<proteinExistence type="predicted"/>
<organism evidence="1 2">
    <name type="scientific">Cuscuta europaea</name>
    <name type="common">European dodder</name>
    <dbReference type="NCBI Taxonomy" id="41803"/>
    <lineage>
        <taxon>Eukaryota</taxon>
        <taxon>Viridiplantae</taxon>
        <taxon>Streptophyta</taxon>
        <taxon>Embryophyta</taxon>
        <taxon>Tracheophyta</taxon>
        <taxon>Spermatophyta</taxon>
        <taxon>Magnoliopsida</taxon>
        <taxon>eudicotyledons</taxon>
        <taxon>Gunneridae</taxon>
        <taxon>Pentapetalae</taxon>
        <taxon>asterids</taxon>
        <taxon>lamiids</taxon>
        <taxon>Solanales</taxon>
        <taxon>Convolvulaceae</taxon>
        <taxon>Cuscuteae</taxon>
        <taxon>Cuscuta</taxon>
        <taxon>Cuscuta subgen. Cuscuta</taxon>
    </lineage>
</organism>
<keyword evidence="2" id="KW-1185">Reference proteome</keyword>
<reference evidence="1" key="1">
    <citation type="submission" date="2022-07" db="EMBL/GenBank/DDBJ databases">
        <authorList>
            <person name="Macas J."/>
            <person name="Novak P."/>
            <person name="Neumann P."/>
        </authorList>
    </citation>
    <scope>NUCLEOTIDE SEQUENCE</scope>
</reference>
<gene>
    <name evidence="1" type="ORF">CEURO_LOCUS18608</name>
</gene>
<protein>
    <submittedName>
        <fullName evidence="1">Uncharacterized protein</fullName>
    </submittedName>
</protein>
<dbReference type="AlphaFoldDB" id="A0A9P1EK53"/>
<name>A0A9P1EK53_CUSEU</name>
<evidence type="ECO:0000313" key="2">
    <source>
        <dbReference type="Proteomes" id="UP001152484"/>
    </source>
</evidence>
<dbReference type="PANTHER" id="PTHR10775:SF185">
    <property type="entry name" value="OS08G0208400 PROTEIN"/>
    <property type="match status" value="1"/>
</dbReference>
<sequence length="157" mass="17881">MAAVLNDIAGETHDHGIRGDTTYIMGDGMPTQFEDLLFELHAELYPGCTKVSSLNFLVKLMHLKVLYKWANECMDSVVKLLKDVLPDGNKLPTSHYESKKKLSKLGLGYEKIHVCKNDCALFWKSNADLQTCPICNTSWWKNERGEKFHGKFSTIFH</sequence>
<dbReference type="EMBL" id="CAMAPE010000053">
    <property type="protein sequence ID" value="CAH9109850.1"/>
    <property type="molecule type" value="Genomic_DNA"/>
</dbReference>
<comment type="caution">
    <text evidence="1">The sequence shown here is derived from an EMBL/GenBank/DDBJ whole genome shotgun (WGS) entry which is preliminary data.</text>
</comment>
<evidence type="ECO:0000313" key="1">
    <source>
        <dbReference type="EMBL" id="CAH9109850.1"/>
    </source>
</evidence>
<dbReference type="PANTHER" id="PTHR10775">
    <property type="entry name" value="OS08G0208400 PROTEIN"/>
    <property type="match status" value="1"/>
</dbReference>
<dbReference type="Proteomes" id="UP001152484">
    <property type="component" value="Unassembled WGS sequence"/>
</dbReference>
<accession>A0A9P1EK53</accession>